<comment type="caution">
    <text evidence="9">The sequence shown here is derived from an EMBL/GenBank/DDBJ whole genome shotgun (WGS) entry which is preliminary data.</text>
</comment>
<dbReference type="AlphaFoldDB" id="A0A937F9R3"/>
<evidence type="ECO:0000256" key="3">
    <source>
        <dbReference type="ARBA" id="ARBA00022448"/>
    </source>
</evidence>
<feature type="transmembrane region" description="Helical" evidence="7">
    <location>
        <begin position="6"/>
        <end position="28"/>
    </location>
</feature>
<dbReference type="GO" id="GO:0050136">
    <property type="term" value="F:NADH dehydrogenase (quinone) (non-electrogenic) activity"/>
    <property type="evidence" value="ECO:0007669"/>
    <property type="project" value="UniProtKB-UniRule"/>
</dbReference>
<dbReference type="PANTHER" id="PTHR11058">
    <property type="entry name" value="NADH-UBIQUINONE OXIDOREDUCTASE CHAIN 3"/>
    <property type="match status" value="1"/>
</dbReference>
<comment type="subcellular location">
    <subcellularLocation>
        <location evidence="7 8">Cell membrane</location>
        <topology evidence="7 8">Multi-pass membrane protein</topology>
    </subcellularLocation>
    <subcellularLocation>
        <location evidence="1">Membrane</location>
        <topology evidence="1">Multi-pass membrane protein</topology>
    </subcellularLocation>
</comment>
<comment type="catalytic activity">
    <reaction evidence="7 8">
        <text>a quinone + NADH + 5 H(+)(in) = a quinol + NAD(+) + 4 H(+)(out)</text>
        <dbReference type="Rhea" id="RHEA:57888"/>
        <dbReference type="ChEBI" id="CHEBI:15378"/>
        <dbReference type="ChEBI" id="CHEBI:24646"/>
        <dbReference type="ChEBI" id="CHEBI:57540"/>
        <dbReference type="ChEBI" id="CHEBI:57945"/>
        <dbReference type="ChEBI" id="CHEBI:132124"/>
    </reaction>
</comment>
<keyword evidence="3 7" id="KW-0813">Transport</keyword>
<dbReference type="EMBL" id="JAESIY010000019">
    <property type="protein sequence ID" value="MBL3658911.1"/>
    <property type="molecule type" value="Genomic_DNA"/>
</dbReference>
<dbReference type="GO" id="GO:0005886">
    <property type="term" value="C:plasma membrane"/>
    <property type="evidence" value="ECO:0007669"/>
    <property type="project" value="UniProtKB-SubCell"/>
</dbReference>
<evidence type="ECO:0000256" key="1">
    <source>
        <dbReference type="ARBA" id="ARBA00004141"/>
    </source>
</evidence>
<dbReference type="HAMAP" id="MF_01394">
    <property type="entry name" value="NDH1_NuoA"/>
    <property type="match status" value="1"/>
</dbReference>
<keyword evidence="7" id="KW-1278">Translocase</keyword>
<name>A0A937F9R3_9BACT</name>
<dbReference type="GO" id="GO:0030964">
    <property type="term" value="C:NADH dehydrogenase complex"/>
    <property type="evidence" value="ECO:0007669"/>
    <property type="project" value="TreeGrafter"/>
</dbReference>
<accession>A0A937F9R3</accession>
<gene>
    <name evidence="7" type="primary">nuoA</name>
    <name evidence="9" type="ORF">JL102_22385</name>
</gene>
<dbReference type="GO" id="GO:0008137">
    <property type="term" value="F:NADH dehydrogenase (ubiquinone) activity"/>
    <property type="evidence" value="ECO:0007669"/>
    <property type="project" value="InterPro"/>
</dbReference>
<keyword evidence="5 7" id="KW-1133">Transmembrane helix</keyword>
<dbReference type="Pfam" id="PF00507">
    <property type="entry name" value="Oxidored_q4"/>
    <property type="match status" value="1"/>
</dbReference>
<evidence type="ECO:0000313" key="10">
    <source>
        <dbReference type="Proteomes" id="UP000659388"/>
    </source>
</evidence>
<dbReference type="GO" id="GO:0048038">
    <property type="term" value="F:quinone binding"/>
    <property type="evidence" value="ECO:0007669"/>
    <property type="project" value="UniProtKB-KW"/>
</dbReference>
<comment type="similarity">
    <text evidence="2 7 8">Belongs to the complex I subunit 3 family.</text>
</comment>
<reference evidence="9" key="1">
    <citation type="submission" date="2021-01" db="EMBL/GenBank/DDBJ databases">
        <title>Fulvivirga kasyanovii gen. nov., sp nov., a novel member of the phylum Bacteroidetes isolated from seawater in a mussel farm.</title>
        <authorList>
            <person name="Zhao L.-H."/>
            <person name="Wang Z.-J."/>
        </authorList>
    </citation>
    <scope>NUCLEOTIDE SEQUENCE</scope>
    <source>
        <strain evidence="9">2943</strain>
    </source>
</reference>
<keyword evidence="7" id="KW-1003">Cell membrane</keyword>
<keyword evidence="10" id="KW-1185">Reference proteome</keyword>
<keyword evidence="4 7" id="KW-0812">Transmembrane</keyword>
<dbReference type="RefSeq" id="WP_202246705.1">
    <property type="nucleotide sequence ID" value="NZ_JAESIY010000019.1"/>
</dbReference>
<keyword evidence="6 7" id="KW-0472">Membrane</keyword>
<evidence type="ECO:0000313" key="9">
    <source>
        <dbReference type="EMBL" id="MBL3658911.1"/>
    </source>
</evidence>
<evidence type="ECO:0000256" key="4">
    <source>
        <dbReference type="ARBA" id="ARBA00022692"/>
    </source>
</evidence>
<protein>
    <recommendedName>
        <fullName evidence="7">NADH-quinone oxidoreductase subunit A</fullName>
        <ecNumber evidence="7">7.1.1.-</ecNumber>
    </recommendedName>
    <alternativeName>
        <fullName evidence="7">NADH dehydrogenase I subunit A</fullName>
    </alternativeName>
    <alternativeName>
        <fullName evidence="7">NDH-1 subunit A</fullName>
    </alternativeName>
    <alternativeName>
        <fullName evidence="7">NUO1</fullName>
    </alternativeName>
</protein>
<evidence type="ECO:0000256" key="8">
    <source>
        <dbReference type="RuleBase" id="RU003639"/>
    </source>
</evidence>
<proteinExistence type="inferred from homology"/>
<dbReference type="EC" id="7.1.1.-" evidence="7"/>
<sequence length="162" mass="18392">MENEQISAFGEVLIFLIGGCVFVLGGLFSSKLIHPHRPNAQKLESYESGEQPIGSGWSRFNIRFYVVALLFLLFEVEIVFVFPWATVFGNADYIEATDGLWGWFSIIEMFVFIFILALGLAYAWVKGYLEWPKANVTPSDFKSPVPQGLYDNINKKYQSTKS</sequence>
<comment type="function">
    <text evidence="7">NDH-1 shuttles electrons from NADH, via FMN and iron-sulfur (Fe-S) centers, to quinones in the respiratory chain. The immediate electron acceptor for the enzyme in this species is believed to be a menaquinone. Couples the redox reaction to proton translocation (for every two electrons transferred, four hydrogen ions are translocated across the cytoplasmic membrane), and thus conserves the redox energy in a proton gradient.</text>
</comment>
<evidence type="ECO:0000256" key="5">
    <source>
        <dbReference type="ARBA" id="ARBA00022989"/>
    </source>
</evidence>
<dbReference type="InterPro" id="IPR023043">
    <property type="entry name" value="NAD(P)H_OxRDtase_bac/plastid"/>
</dbReference>
<dbReference type="Proteomes" id="UP000659388">
    <property type="component" value="Unassembled WGS sequence"/>
</dbReference>
<dbReference type="Gene3D" id="1.20.58.1610">
    <property type="entry name" value="NADH:ubiquinone/plastoquinone oxidoreductase, chain 3"/>
    <property type="match status" value="1"/>
</dbReference>
<evidence type="ECO:0000256" key="7">
    <source>
        <dbReference type="HAMAP-Rule" id="MF_01394"/>
    </source>
</evidence>
<dbReference type="InterPro" id="IPR000440">
    <property type="entry name" value="NADH_UbQ/plastoQ_OxRdtase_su3"/>
</dbReference>
<organism evidence="9 10">
    <name type="scientific">Fulvivirga sediminis</name>
    <dbReference type="NCBI Taxonomy" id="2803949"/>
    <lineage>
        <taxon>Bacteria</taxon>
        <taxon>Pseudomonadati</taxon>
        <taxon>Bacteroidota</taxon>
        <taxon>Cytophagia</taxon>
        <taxon>Cytophagales</taxon>
        <taxon>Fulvivirgaceae</taxon>
        <taxon>Fulvivirga</taxon>
    </lineage>
</organism>
<dbReference type="InterPro" id="IPR038430">
    <property type="entry name" value="NDAH_ubi_oxred_su3_sf"/>
</dbReference>
<dbReference type="PANTHER" id="PTHR11058:SF9">
    <property type="entry name" value="NADH-UBIQUINONE OXIDOREDUCTASE CHAIN 3"/>
    <property type="match status" value="1"/>
</dbReference>
<comment type="subunit">
    <text evidence="7">NDH-1 is composed of 14 different subunits. Subunits NuoA, H, J, K, L, M, N constitute the membrane sector of the complex.</text>
</comment>
<keyword evidence="7 8" id="KW-0874">Quinone</keyword>
<evidence type="ECO:0000256" key="6">
    <source>
        <dbReference type="ARBA" id="ARBA00023136"/>
    </source>
</evidence>
<feature type="transmembrane region" description="Helical" evidence="7">
    <location>
        <begin position="100"/>
        <end position="125"/>
    </location>
</feature>
<evidence type="ECO:0000256" key="2">
    <source>
        <dbReference type="ARBA" id="ARBA00008472"/>
    </source>
</evidence>
<feature type="transmembrane region" description="Helical" evidence="7">
    <location>
        <begin position="64"/>
        <end position="88"/>
    </location>
</feature>
<keyword evidence="7 8" id="KW-0520">NAD</keyword>